<dbReference type="InterPro" id="IPR036265">
    <property type="entry name" value="HIT-like_sf"/>
</dbReference>
<dbReference type="EMBL" id="CALNXI010000140">
    <property type="protein sequence ID" value="CAH3020229.1"/>
    <property type="molecule type" value="Genomic_DNA"/>
</dbReference>
<evidence type="ECO:0000313" key="7">
    <source>
        <dbReference type="Proteomes" id="UP001159427"/>
    </source>
</evidence>
<evidence type="ECO:0000313" key="6">
    <source>
        <dbReference type="EMBL" id="CAH3020229.1"/>
    </source>
</evidence>
<dbReference type="SUPFAM" id="SSF54197">
    <property type="entry name" value="HIT-like"/>
    <property type="match status" value="1"/>
</dbReference>
<comment type="cofactor">
    <cofactor evidence="4">
        <name>Mn(2+)</name>
        <dbReference type="ChEBI" id="CHEBI:29035"/>
    </cofactor>
</comment>
<comment type="catalytic activity">
    <reaction evidence="4">
        <text>P(1),P(3)-bis(5'-adenosyl) triphosphate + H2O = AMP + ADP + 2 H(+)</text>
        <dbReference type="Rhea" id="RHEA:13893"/>
        <dbReference type="ChEBI" id="CHEBI:15377"/>
        <dbReference type="ChEBI" id="CHEBI:15378"/>
        <dbReference type="ChEBI" id="CHEBI:58529"/>
        <dbReference type="ChEBI" id="CHEBI:456215"/>
        <dbReference type="ChEBI" id="CHEBI:456216"/>
        <dbReference type="EC" id="3.6.1.29"/>
    </reaction>
</comment>
<sequence>MAAQSFNFGRILLQPSVVFFRSKLSFGFVNRKPVLPGHVLVSPLRVVKRFCELTEEEVADLFTSTQKIARVLEKVYGASSLSIAIQDGPEAGQTVEHVHVHVLPRKKGDFEHNDDVYKALDEHNKQESSFVGETGPATNKGFRSEEEMAKEAAYLAGLF</sequence>
<dbReference type="InterPro" id="IPR039383">
    <property type="entry name" value="FHIT"/>
</dbReference>
<reference evidence="6 7" key="1">
    <citation type="submission" date="2022-05" db="EMBL/GenBank/DDBJ databases">
        <authorList>
            <consortium name="Genoscope - CEA"/>
            <person name="William W."/>
        </authorList>
    </citation>
    <scope>NUCLEOTIDE SEQUENCE [LARGE SCALE GENOMIC DNA]</scope>
</reference>
<keyword evidence="7" id="KW-1185">Reference proteome</keyword>
<dbReference type="PANTHER" id="PTHR46981:SF1">
    <property type="entry name" value="BIS(5'-ADENOSYL)-TRIPHOSPHATASE"/>
    <property type="match status" value="1"/>
</dbReference>
<evidence type="ECO:0000259" key="5">
    <source>
        <dbReference type="PROSITE" id="PS51084"/>
    </source>
</evidence>
<accession>A0ABN8M0R3</accession>
<dbReference type="InterPro" id="IPR052677">
    <property type="entry name" value="Dinucleoside_ppp_hydrolase"/>
</dbReference>
<dbReference type="InterPro" id="IPR011146">
    <property type="entry name" value="HIT-like"/>
</dbReference>
<organism evidence="6 7">
    <name type="scientific">Porites evermanni</name>
    <dbReference type="NCBI Taxonomy" id="104178"/>
    <lineage>
        <taxon>Eukaryota</taxon>
        <taxon>Metazoa</taxon>
        <taxon>Cnidaria</taxon>
        <taxon>Anthozoa</taxon>
        <taxon>Hexacorallia</taxon>
        <taxon>Scleractinia</taxon>
        <taxon>Fungiina</taxon>
        <taxon>Poritidae</taxon>
        <taxon>Porites</taxon>
    </lineage>
</organism>
<dbReference type="InterPro" id="IPR019808">
    <property type="entry name" value="Histidine_triad_CS"/>
</dbReference>
<feature type="short sequence motif" description="Histidine triad motif" evidence="3">
    <location>
        <begin position="97"/>
        <end position="101"/>
    </location>
</feature>
<dbReference type="EC" id="3.6.1.29" evidence="4"/>
<name>A0ABN8M0R3_9CNID</name>
<keyword evidence="1 4" id="KW-0547">Nucleotide-binding</keyword>
<evidence type="ECO:0000256" key="3">
    <source>
        <dbReference type="PROSITE-ProRule" id="PRU00464"/>
    </source>
</evidence>
<evidence type="ECO:0000256" key="2">
    <source>
        <dbReference type="ARBA" id="ARBA00022801"/>
    </source>
</evidence>
<evidence type="ECO:0000256" key="4">
    <source>
        <dbReference type="RuleBase" id="RU366076"/>
    </source>
</evidence>
<dbReference type="CDD" id="cd01275">
    <property type="entry name" value="FHIT"/>
    <property type="match status" value="1"/>
</dbReference>
<comment type="caution">
    <text evidence="6">The sequence shown here is derived from an EMBL/GenBank/DDBJ whole genome shotgun (WGS) entry which is preliminary data.</text>
</comment>
<dbReference type="PROSITE" id="PS51084">
    <property type="entry name" value="HIT_2"/>
    <property type="match status" value="1"/>
</dbReference>
<dbReference type="PANTHER" id="PTHR46981">
    <property type="entry name" value="BIS(5'-ADENOSYL)-TRIPHOSPHATASE"/>
    <property type="match status" value="1"/>
</dbReference>
<proteinExistence type="predicted"/>
<dbReference type="Proteomes" id="UP001159427">
    <property type="component" value="Unassembled WGS sequence"/>
</dbReference>
<evidence type="ECO:0000256" key="1">
    <source>
        <dbReference type="ARBA" id="ARBA00022741"/>
    </source>
</evidence>
<dbReference type="PROSITE" id="PS00892">
    <property type="entry name" value="HIT_1"/>
    <property type="match status" value="1"/>
</dbReference>
<gene>
    <name evidence="6" type="ORF">PEVE_00006272</name>
</gene>
<protein>
    <recommendedName>
        <fullName evidence="4">Bis(5'-adenosyl)-triphosphatase</fullName>
        <ecNumber evidence="4">3.6.1.29</ecNumber>
    </recommendedName>
</protein>
<dbReference type="Pfam" id="PF01230">
    <property type="entry name" value="HIT"/>
    <property type="match status" value="1"/>
</dbReference>
<feature type="domain" description="HIT" evidence="5">
    <location>
        <begin position="5"/>
        <end position="112"/>
    </location>
</feature>
<dbReference type="Gene3D" id="3.30.428.10">
    <property type="entry name" value="HIT-like"/>
    <property type="match status" value="1"/>
</dbReference>
<keyword evidence="2 4" id="KW-0378">Hydrolase</keyword>